<dbReference type="Gene3D" id="2.60.40.1180">
    <property type="entry name" value="Golgi alpha-mannosidase II"/>
    <property type="match status" value="1"/>
</dbReference>
<dbReference type="EMBL" id="QJKB01000004">
    <property type="protein sequence ID" value="PXX43003.1"/>
    <property type="molecule type" value="Genomic_DNA"/>
</dbReference>
<gene>
    <name evidence="6" type="ORF">DFR42_1043</name>
</gene>
<dbReference type="InterPro" id="IPR014756">
    <property type="entry name" value="Ig_E-set"/>
</dbReference>
<dbReference type="Pfam" id="PF17967">
    <property type="entry name" value="Pullulanase_N2"/>
    <property type="match status" value="1"/>
</dbReference>
<feature type="domain" description="Glycoside hydrolase family 13 N-terminal" evidence="3">
    <location>
        <begin position="187"/>
        <end position="277"/>
    </location>
</feature>
<dbReference type="Gene3D" id="3.20.20.80">
    <property type="entry name" value="Glycosidases"/>
    <property type="match status" value="1"/>
</dbReference>
<dbReference type="Pfam" id="PF11852">
    <property type="entry name" value="Pullul_strch_C"/>
    <property type="match status" value="1"/>
</dbReference>
<organism evidence="6 7">
    <name type="scientific">Undibacterium pigrum</name>
    <dbReference type="NCBI Taxonomy" id="401470"/>
    <lineage>
        <taxon>Bacteria</taxon>
        <taxon>Pseudomonadati</taxon>
        <taxon>Pseudomonadota</taxon>
        <taxon>Betaproteobacteria</taxon>
        <taxon>Burkholderiales</taxon>
        <taxon>Oxalobacteraceae</taxon>
        <taxon>Undibacterium</taxon>
    </lineage>
</organism>
<evidence type="ECO:0000259" key="4">
    <source>
        <dbReference type="Pfam" id="PF11852"/>
    </source>
</evidence>
<accession>A0A318J780</accession>
<dbReference type="InterPro" id="IPR024561">
    <property type="entry name" value="Pullul_strch_C"/>
</dbReference>
<comment type="caution">
    <text evidence="6">The sequence shown here is derived from an EMBL/GenBank/DDBJ whole genome shotgun (WGS) entry which is preliminary data.</text>
</comment>
<feature type="signal peptide" evidence="2">
    <location>
        <begin position="1"/>
        <end position="29"/>
    </location>
</feature>
<dbReference type="SUPFAM" id="SSF51445">
    <property type="entry name" value="(Trans)glycosidases"/>
    <property type="match status" value="1"/>
</dbReference>
<dbReference type="InterPro" id="IPR013783">
    <property type="entry name" value="Ig-like_fold"/>
</dbReference>
<dbReference type="CDD" id="cd11341">
    <property type="entry name" value="AmyAc_Pullulanase_LD-like"/>
    <property type="match status" value="1"/>
</dbReference>
<name>A0A318J780_9BURK</name>
<dbReference type="InterPro" id="IPR017853">
    <property type="entry name" value="GH"/>
</dbReference>
<dbReference type="SUPFAM" id="SSF81296">
    <property type="entry name" value="E set domains"/>
    <property type="match status" value="2"/>
</dbReference>
<dbReference type="PANTHER" id="PTHR43002">
    <property type="entry name" value="GLYCOGEN DEBRANCHING ENZYME"/>
    <property type="match status" value="1"/>
</dbReference>
<dbReference type="Gene3D" id="2.60.40.1130">
    <property type="entry name" value="Rab geranylgeranyltransferase alpha-subunit, insert domain"/>
    <property type="match status" value="1"/>
</dbReference>
<keyword evidence="7" id="KW-1185">Reference proteome</keyword>
<feature type="domain" description="Pullulanase N2" evidence="5">
    <location>
        <begin position="61"/>
        <end position="176"/>
    </location>
</feature>
<keyword evidence="2" id="KW-0732">Signal</keyword>
<evidence type="ECO:0000259" key="3">
    <source>
        <dbReference type="Pfam" id="PF02922"/>
    </source>
</evidence>
<feature type="domain" description="Alpha-1,6-glucosidases pullulanase-type C-terminal" evidence="4">
    <location>
        <begin position="757"/>
        <end position="922"/>
    </location>
</feature>
<evidence type="ECO:0000256" key="2">
    <source>
        <dbReference type="SAM" id="SignalP"/>
    </source>
</evidence>
<dbReference type="Pfam" id="PF02922">
    <property type="entry name" value="CBM_48"/>
    <property type="match status" value="1"/>
</dbReference>
<dbReference type="Gene3D" id="2.60.40.10">
    <property type="entry name" value="Immunoglobulins"/>
    <property type="match status" value="1"/>
</dbReference>
<evidence type="ECO:0000259" key="5">
    <source>
        <dbReference type="Pfam" id="PF17967"/>
    </source>
</evidence>
<dbReference type="InterPro" id="IPR013780">
    <property type="entry name" value="Glyco_hydro_b"/>
</dbReference>
<feature type="chain" id="PRO_5016268746" evidence="2">
    <location>
        <begin position="30"/>
        <end position="924"/>
    </location>
</feature>
<dbReference type="CDD" id="cd02860">
    <property type="entry name" value="E_set_Pullulanase"/>
    <property type="match status" value="1"/>
</dbReference>
<dbReference type="AlphaFoldDB" id="A0A318J780"/>
<evidence type="ECO:0000256" key="1">
    <source>
        <dbReference type="ARBA" id="ARBA00008061"/>
    </source>
</evidence>
<dbReference type="RefSeq" id="WP_245936962.1">
    <property type="nucleotide sequence ID" value="NZ_QJKB01000004.1"/>
</dbReference>
<proteinExistence type="inferred from homology"/>
<dbReference type="GO" id="GO:0004553">
    <property type="term" value="F:hydrolase activity, hydrolyzing O-glycosyl compounds"/>
    <property type="evidence" value="ECO:0007669"/>
    <property type="project" value="InterPro"/>
</dbReference>
<evidence type="ECO:0000313" key="7">
    <source>
        <dbReference type="Proteomes" id="UP000247792"/>
    </source>
</evidence>
<dbReference type="Proteomes" id="UP000247792">
    <property type="component" value="Unassembled WGS sequence"/>
</dbReference>
<comment type="similarity">
    <text evidence="1">Belongs to the glycosyl hydrolase 13 family.</text>
</comment>
<reference evidence="6 7" key="1">
    <citation type="submission" date="2018-05" db="EMBL/GenBank/DDBJ databases">
        <title>Genomic Encyclopedia of Type Strains, Phase IV (KMG-IV): sequencing the most valuable type-strain genomes for metagenomic binning, comparative biology and taxonomic classification.</title>
        <authorList>
            <person name="Goeker M."/>
        </authorList>
    </citation>
    <scope>NUCLEOTIDE SEQUENCE [LARGE SCALE GENOMIC DNA]</scope>
    <source>
        <strain evidence="6 7">DSM 19792</strain>
    </source>
</reference>
<dbReference type="GO" id="GO:0005975">
    <property type="term" value="P:carbohydrate metabolic process"/>
    <property type="evidence" value="ECO:0007669"/>
    <property type="project" value="InterPro"/>
</dbReference>
<protein>
    <submittedName>
        <fullName evidence="6">Pullulanase-type alpha-1,6-glucosidase</fullName>
    </submittedName>
</protein>
<dbReference type="InterPro" id="IPR004193">
    <property type="entry name" value="Glyco_hydro_13_N"/>
</dbReference>
<sequence>MLFEQVTTHTKSRNSFLLACLLTAYSAQASAYNKTGSMMAACNAKPFASTLLPSAMAEKEARAYWLSSKLIRWPGMTSGSKVRLYVSAKGQLKLSKGSKPQGFDKIFTLSEPSTALDSNVAKRYNFTGPGQEYELADADLKQLKSLQQTQAIIATEDSEGRILDYTSLQIAGALDDLYQAASARNDYGASISKPTTRPGNQTQFNLWAPTAQQVSVCLYPDGNSKSNAQLSMQFDSDTGSWHVANKTDLSGSYYTYLVDVLVPGQGLVRNRVTDPYSVSLTTDSQRSYIADLSSSKLKPRGWDEQKLSDKVKNQTDMQVYELHVRDFSINDNTVKPEWRGKYLAFTEAHANGIKHLQALSAAGMTDIHLLPVFDFATVSEANCKTPAIKGRAASEEPQKLATQYADQDCYNWGYEPYHYSAPEGSYATDASDGAKRIVEFRKMVMALHATGLRAGMDVVYNHTAGAGQTTYSVLDRIVPGYYQRLNQLGQIERSTCCDNTATENLMMAKLMSDSVLLWARHYKIDSFRFDLMGHQPRQIMEDMQARLLKETGRQIQFIGEGWNFGEIADGKRFVQASQLSLNGSGIGSFSDRARDAIRGGGHGDAGEGIVKNQGYINGLANRADSRQALLRAADMIRLGLAGSLRQFRMQGFDDQSRQLQEIDYAGQPAGYVSQPGEVVNYVENHDNQTLFDINVYRLPVTTSSADRARIQTLALATTAFSQGVAYYHAGVDILRSKSMDGNSFNSGDWFNRLDWTYNDNYFGTGLPPEKDNAQFYPYIKVLLNNPDIKPSRKDILFSRDQFRDLLKIRSSSSLFRMSNMTDIEQRLHFYNTGSTQNPLLIAAHLNGRQMPGANFASIVYFINVSQQSQTLDVPRGNQAAYVLHPVHRAAEAADQRVALEAKYDTSQGRFTIPALSAVVFIEAE</sequence>
<evidence type="ECO:0000313" key="6">
    <source>
        <dbReference type="EMBL" id="PXX43003.1"/>
    </source>
</evidence>
<dbReference type="SUPFAM" id="SSF51011">
    <property type="entry name" value="Glycosyl hydrolase domain"/>
    <property type="match status" value="1"/>
</dbReference>
<dbReference type="InterPro" id="IPR040671">
    <property type="entry name" value="Pullulanase_N2"/>
</dbReference>